<feature type="compositionally biased region" description="Basic and acidic residues" evidence="1">
    <location>
        <begin position="356"/>
        <end position="367"/>
    </location>
</feature>
<feature type="compositionally biased region" description="Acidic residues" evidence="1">
    <location>
        <begin position="170"/>
        <end position="187"/>
    </location>
</feature>
<sequence length="1041" mass="115631">MLLSAFTSPVEGVLTVIVREVDGDVVVQHAGSLDLAGLEFDATTTRPALLHPPFGSLFSASGSLDRYSSPMPTTFSEFGPHRGVDPDTYELADTSAGLPFGIGNDFVFVPHGYVSGTHFSGKSTFVGETFSTLQLERGVYAAAIPNDLFVLIIGSSLSPEALNSSSTDVPDPDPQPDPDPDSGEQTDPDSGSDTGVVPKITLTADSARLNGGDINLSSGSYIDFWKGTESFPSWQIAAPVAGDYAVRILYSVDDLKAGSTYELSIGDKKLSGVVPSTGGWKNFRTLDLGVVALQSGSHSVALKALTIKNVYFMNLKEVVVGDFDSDVEASGEEQDEDSEGTDSSGSTGGTSGESQGEGKDNSDPTKDDSNLYFFAKHLPRAIDDAEEMAKYPPYDTMTLQELFNAPAEIRIKDSSPVLDAYIDPATGKPTDQFTEYSKDKYGGIITEHSRNGTGFFRTEKIDGKWRLLTPEGNLFFNMGVTGFAYYGRSWAISDDPDAFQAYDDARVLGIGRDKPWDRLRNGQLSFSLLLYNAWKKWGDNYQDELLRYQQETLARIGYNSRGAFSGRGDFGDEPNVPKAPVRTLQRWMVEGGTQIRKLAPELIDQDSYPRNYIPYDYRDPEFPEVARKWAQENLTPLKGNKYIIGVFINNEMPWFRVKDRQLRNEMAERYYRVMSEAFKEVLPNHLNLGDRIWGVEALVAREREDWDLFEIQAKYVDVVSLNLYMHLTADAMRKLASLDKPLMIGEWAVFTRDAPSRRKSYKPNAYQDPYYTQPDNQHERGLNWKMQMAEFFNSGFVGIHWFQVNDFSRATDPGANEGNYGMFSDQAEIYHDFGAHIEEFNKRMYDIMLGKLLYKPDPNVTHTSSDLYGLLKQFVWVEGWKPSAIPGNGNPGYLSDYIQKPFLSGRLRSAAGPSWGKAQAGWIEYEFKGYEMEEGLLYLRYMADGDYDIDVLLNGTKVGTITCSATGGGSSWTNRTAFSMASIGPVADGVHTLRFVAQDPFADGRGVAIDGFFVSHRNLHIVNEINSLGQITAPQYLPPEE</sequence>
<proteinExistence type="predicted"/>
<dbReference type="InterPro" id="IPR008979">
    <property type="entry name" value="Galactose-bd-like_sf"/>
</dbReference>
<keyword evidence="3" id="KW-1185">Reference proteome</keyword>
<evidence type="ECO:0000313" key="2">
    <source>
        <dbReference type="EMBL" id="MBD5781182.1"/>
    </source>
</evidence>
<feature type="region of interest" description="Disordered" evidence="1">
    <location>
        <begin position="162"/>
        <end position="197"/>
    </location>
</feature>
<feature type="compositionally biased region" description="Acidic residues" evidence="1">
    <location>
        <begin position="326"/>
        <end position="340"/>
    </location>
</feature>
<dbReference type="Gene3D" id="2.60.120.260">
    <property type="entry name" value="Galactose-binding domain-like"/>
    <property type="match status" value="2"/>
</dbReference>
<feature type="region of interest" description="Disordered" evidence="1">
    <location>
        <begin position="326"/>
        <end position="367"/>
    </location>
</feature>
<evidence type="ECO:0000256" key="1">
    <source>
        <dbReference type="SAM" id="MobiDB-lite"/>
    </source>
</evidence>
<organism evidence="2 3">
    <name type="scientific">Pelagicoccus enzymogenes</name>
    <dbReference type="NCBI Taxonomy" id="2773457"/>
    <lineage>
        <taxon>Bacteria</taxon>
        <taxon>Pseudomonadati</taxon>
        <taxon>Verrucomicrobiota</taxon>
        <taxon>Opitutia</taxon>
        <taxon>Puniceicoccales</taxon>
        <taxon>Pelagicoccaceae</taxon>
        <taxon>Pelagicoccus</taxon>
    </lineage>
</organism>
<name>A0A927IGG8_9BACT</name>
<dbReference type="Proteomes" id="UP000622317">
    <property type="component" value="Unassembled WGS sequence"/>
</dbReference>
<evidence type="ECO:0008006" key="4">
    <source>
        <dbReference type="Google" id="ProtNLM"/>
    </source>
</evidence>
<dbReference type="AlphaFoldDB" id="A0A927IGG8"/>
<dbReference type="InterPro" id="IPR017853">
    <property type="entry name" value="GH"/>
</dbReference>
<dbReference type="RefSeq" id="WP_191618283.1">
    <property type="nucleotide sequence ID" value="NZ_JACYFG010000040.1"/>
</dbReference>
<dbReference type="EMBL" id="JACYFG010000040">
    <property type="protein sequence ID" value="MBD5781182.1"/>
    <property type="molecule type" value="Genomic_DNA"/>
</dbReference>
<gene>
    <name evidence="2" type="ORF">IEN85_16905</name>
</gene>
<protein>
    <recommendedName>
        <fullName evidence="4">CBM6 domain-containing protein</fullName>
    </recommendedName>
</protein>
<reference evidence="2" key="1">
    <citation type="submission" date="2020-09" db="EMBL/GenBank/DDBJ databases">
        <title>Pelagicoccus enzymogenes sp. nov. with an EPS production, isolated from marine sediment.</title>
        <authorList>
            <person name="Feng X."/>
        </authorList>
    </citation>
    <scope>NUCLEOTIDE SEQUENCE</scope>
    <source>
        <strain evidence="2">NFK12</strain>
    </source>
</reference>
<dbReference type="Gene3D" id="3.20.20.80">
    <property type="entry name" value="Glycosidases"/>
    <property type="match status" value="2"/>
</dbReference>
<evidence type="ECO:0000313" key="3">
    <source>
        <dbReference type="Proteomes" id="UP000622317"/>
    </source>
</evidence>
<dbReference type="SUPFAM" id="SSF51445">
    <property type="entry name" value="(Trans)glycosidases"/>
    <property type="match status" value="1"/>
</dbReference>
<dbReference type="SUPFAM" id="SSF49785">
    <property type="entry name" value="Galactose-binding domain-like"/>
    <property type="match status" value="2"/>
</dbReference>
<comment type="caution">
    <text evidence="2">The sequence shown here is derived from an EMBL/GenBank/DDBJ whole genome shotgun (WGS) entry which is preliminary data.</text>
</comment>
<accession>A0A927IGG8</accession>